<feature type="signal peptide" evidence="2">
    <location>
        <begin position="1"/>
        <end position="21"/>
    </location>
</feature>
<name>A0A3N1XRK3_9FIRM</name>
<keyword evidence="4" id="KW-1185">Reference proteome</keyword>
<dbReference type="PANTHER" id="PTHR35271">
    <property type="entry name" value="ABC TRANSPORTER, SUBSTRATE-BINDING LIPOPROTEIN-RELATED"/>
    <property type="match status" value="1"/>
</dbReference>
<feature type="region of interest" description="Disordered" evidence="1">
    <location>
        <begin position="26"/>
        <end position="45"/>
    </location>
</feature>
<dbReference type="Pfam" id="PF04392">
    <property type="entry name" value="ABC_sub_bind"/>
    <property type="match status" value="1"/>
</dbReference>
<dbReference type="PROSITE" id="PS51257">
    <property type="entry name" value="PROKAR_LIPOPROTEIN"/>
    <property type="match status" value="1"/>
</dbReference>
<comment type="caution">
    <text evidence="3">The sequence shown here is derived from an EMBL/GenBank/DDBJ whole genome shotgun (WGS) entry which is preliminary data.</text>
</comment>
<gene>
    <name evidence="3" type="ORF">EDD66_103235</name>
</gene>
<dbReference type="InterPro" id="IPR028082">
    <property type="entry name" value="Peripla_BP_I"/>
</dbReference>
<accession>A0A3N1XRK3</accession>
<dbReference type="Proteomes" id="UP000273083">
    <property type="component" value="Unassembled WGS sequence"/>
</dbReference>
<reference evidence="3 4" key="1">
    <citation type="submission" date="2018-11" db="EMBL/GenBank/DDBJ databases">
        <title>Genomic Encyclopedia of Type Strains, Phase IV (KMG-IV): sequencing the most valuable type-strain genomes for metagenomic binning, comparative biology and taxonomic classification.</title>
        <authorList>
            <person name="Goeker M."/>
        </authorList>
    </citation>
    <scope>NUCLEOTIDE SEQUENCE [LARGE SCALE GENOMIC DNA]</scope>
    <source>
        <strain evidence="3 4">DSM 26537</strain>
    </source>
</reference>
<feature type="chain" id="PRO_5039487788" evidence="2">
    <location>
        <begin position="22"/>
        <end position="349"/>
    </location>
</feature>
<dbReference type="CDD" id="cd06325">
    <property type="entry name" value="PBP1_ABC_unchar_transporter"/>
    <property type="match status" value="1"/>
</dbReference>
<evidence type="ECO:0000313" key="4">
    <source>
        <dbReference type="Proteomes" id="UP000273083"/>
    </source>
</evidence>
<dbReference type="PANTHER" id="PTHR35271:SF1">
    <property type="entry name" value="ABC TRANSPORTER, SUBSTRATE-BINDING LIPOPROTEIN"/>
    <property type="match status" value="1"/>
</dbReference>
<dbReference type="Gene3D" id="3.40.50.2300">
    <property type="match status" value="2"/>
</dbReference>
<dbReference type="SUPFAM" id="SSF53822">
    <property type="entry name" value="Periplasmic binding protein-like I"/>
    <property type="match status" value="1"/>
</dbReference>
<dbReference type="RefSeq" id="WP_243115315.1">
    <property type="nucleotide sequence ID" value="NZ_RJVG01000003.1"/>
</dbReference>
<evidence type="ECO:0000256" key="2">
    <source>
        <dbReference type="SAM" id="SignalP"/>
    </source>
</evidence>
<dbReference type="EMBL" id="RJVG01000003">
    <property type="protein sequence ID" value="ROR29299.1"/>
    <property type="molecule type" value="Genomic_DNA"/>
</dbReference>
<organism evidence="3 4">
    <name type="scientific">Mobilisporobacter senegalensis</name>
    <dbReference type="NCBI Taxonomy" id="1329262"/>
    <lineage>
        <taxon>Bacteria</taxon>
        <taxon>Bacillati</taxon>
        <taxon>Bacillota</taxon>
        <taxon>Clostridia</taxon>
        <taxon>Lachnospirales</taxon>
        <taxon>Lachnospiraceae</taxon>
        <taxon>Mobilisporobacter</taxon>
    </lineage>
</organism>
<dbReference type="InterPro" id="IPR007487">
    <property type="entry name" value="ABC_transpt-TYRBP-like"/>
</dbReference>
<proteinExistence type="predicted"/>
<feature type="compositionally biased region" description="Low complexity" evidence="1">
    <location>
        <begin position="29"/>
        <end position="42"/>
    </location>
</feature>
<evidence type="ECO:0000313" key="3">
    <source>
        <dbReference type="EMBL" id="ROR29299.1"/>
    </source>
</evidence>
<protein>
    <submittedName>
        <fullName evidence="3">Putative ABC transport system substrate-binding protein</fullName>
    </submittedName>
</protein>
<dbReference type="AlphaFoldDB" id="A0A3N1XRK3"/>
<sequence length="349" mass="37154">MKLKKLSNLLLVSALAFTMFTGCGKQEPNTNQNESENSTTENISDDGKMYTIGISQIAPHGSLDNCREGFIAGLAEAGFVEGKNLTIDFQNANGEVSNASMISDTFVSKNYDLICGIATPTAMAAYNSAIDTDIPVIFTAVSDPVAAELVKTLEAPGTNSTGTSDALPLEAQMQMIRGFMPDAKKIGILYTTSEVNSLTHLEQFKELAPKYGFTIEAVGVNNSSDIPLAVDTLLGKVDVINNFTDNNVVNNLDTVVSKAAEKGIPVFGSEEEQVKKGCVAAQNINYFELGKVTGKMAAEVLNGADPSTMPVQVISDAVPVANQEAMDMFGLTIPEEYKDSVTYLEASAK</sequence>
<keyword evidence="2" id="KW-0732">Signal</keyword>
<evidence type="ECO:0000256" key="1">
    <source>
        <dbReference type="SAM" id="MobiDB-lite"/>
    </source>
</evidence>